<comment type="caution">
    <text evidence="2">The sequence shown here is derived from an EMBL/GenBank/DDBJ whole genome shotgun (WGS) entry which is preliminary data.</text>
</comment>
<organism evidence="2 3">
    <name type="scientific">Mesosutterella porci</name>
    <dbReference type="NCBI Taxonomy" id="2915351"/>
    <lineage>
        <taxon>Bacteria</taxon>
        <taxon>Pseudomonadati</taxon>
        <taxon>Pseudomonadota</taxon>
        <taxon>Betaproteobacteria</taxon>
        <taxon>Burkholderiales</taxon>
        <taxon>Sutterellaceae</taxon>
        <taxon>Mesosutterella</taxon>
    </lineage>
</organism>
<gene>
    <name evidence="2" type="ORF">MAF45_08500</name>
</gene>
<sequence length="442" mass="48436">MALIMRPARPDPGLPIGQASFPAPFPPTLEYSAPARGPWTIMHLGLLVPETHIVFVCAEACLRGVVLSAAEVRALDRFSTITIEDSNLLEGNTEDVLIEGVGDILRKIPYRPRAVIVYTSCVHEFIGTDLTFTFERLRALHPGIDFTDGYMTPILRKRISPDACNRRQIYTLLRRVESRDEGVTVYGDVVPPTADSDLARIVRASGRPFRTITAARTYGEYQELALSGRAIAVNPVAGPALEWAKDKLGQAPRMFSCGFGLEENRRMLGSFARELGAAFDAGPAEERLSRALRLARGAIQDAPVAVDYTATTRPLSLARFLLESGFNVTDLYSDAFQAAEKDDFEWLRANRPGLRVHPTVHPGMVFAARRTAPERPVLAIGQKAAFFTGTGRFVNVIEGGGMDGMSGMARMLELMAEAFQKPRSARDLIQVKALGCTRNGCL</sequence>
<dbReference type="Gene3D" id="3.40.50.1980">
    <property type="entry name" value="Nitrogenase molybdenum iron protein domain"/>
    <property type="match status" value="1"/>
</dbReference>
<dbReference type="Pfam" id="PF00148">
    <property type="entry name" value="Oxidored_nitro"/>
    <property type="match status" value="1"/>
</dbReference>
<dbReference type="InterPro" id="IPR000510">
    <property type="entry name" value="Nase/OxRdtase_comp1"/>
</dbReference>
<name>A0ABS9MS86_9BURK</name>
<evidence type="ECO:0000313" key="2">
    <source>
        <dbReference type="EMBL" id="MCG5031479.1"/>
    </source>
</evidence>
<evidence type="ECO:0000313" key="3">
    <source>
        <dbReference type="Proteomes" id="UP001297600"/>
    </source>
</evidence>
<protein>
    <recommendedName>
        <fullName evidence="1">Nitrogenase/oxidoreductase component 1 domain-containing protein</fullName>
    </recommendedName>
</protein>
<dbReference type="EMBL" id="JAKNCT010000010">
    <property type="protein sequence ID" value="MCG5031479.1"/>
    <property type="molecule type" value="Genomic_DNA"/>
</dbReference>
<keyword evidence="3" id="KW-1185">Reference proteome</keyword>
<accession>A0ABS9MS86</accession>
<dbReference type="RefSeq" id="WP_237979213.1">
    <property type="nucleotide sequence ID" value="NZ_JAKNCT010000010.1"/>
</dbReference>
<proteinExistence type="predicted"/>
<dbReference type="Proteomes" id="UP001297600">
    <property type="component" value="Unassembled WGS sequence"/>
</dbReference>
<evidence type="ECO:0000259" key="1">
    <source>
        <dbReference type="Pfam" id="PF00148"/>
    </source>
</evidence>
<dbReference type="SUPFAM" id="SSF53807">
    <property type="entry name" value="Helical backbone' metal receptor"/>
    <property type="match status" value="1"/>
</dbReference>
<feature type="domain" description="Nitrogenase/oxidoreductase component 1" evidence="1">
    <location>
        <begin position="110"/>
        <end position="341"/>
    </location>
</feature>
<reference evidence="2 3" key="1">
    <citation type="submission" date="2022-02" db="EMBL/GenBank/DDBJ databases">
        <title>Mesosutterella porci, a novel member of the family Sutterellaceae from pig feces.</title>
        <authorList>
            <person name="Wylensek D."/>
            <person name="Clavel T."/>
        </authorList>
    </citation>
    <scope>NUCLEOTIDE SEQUENCE [LARGE SCALE GENOMIC DNA]</scope>
    <source>
        <strain evidence="3">oilRF-744-wt-GAM-9</strain>
    </source>
</reference>